<organism evidence="1">
    <name type="scientific">Timema tahoe</name>
    <dbReference type="NCBI Taxonomy" id="61484"/>
    <lineage>
        <taxon>Eukaryota</taxon>
        <taxon>Metazoa</taxon>
        <taxon>Ecdysozoa</taxon>
        <taxon>Arthropoda</taxon>
        <taxon>Hexapoda</taxon>
        <taxon>Insecta</taxon>
        <taxon>Pterygota</taxon>
        <taxon>Neoptera</taxon>
        <taxon>Polyneoptera</taxon>
        <taxon>Phasmatodea</taxon>
        <taxon>Timematodea</taxon>
        <taxon>Timematoidea</taxon>
        <taxon>Timematidae</taxon>
        <taxon>Timema</taxon>
    </lineage>
</organism>
<reference evidence="1" key="1">
    <citation type="submission" date="2020-11" db="EMBL/GenBank/DDBJ databases">
        <authorList>
            <person name="Tran Van P."/>
        </authorList>
    </citation>
    <scope>NUCLEOTIDE SEQUENCE</scope>
</reference>
<gene>
    <name evidence="1" type="ORF">TTEB3V08_LOCUS4837</name>
</gene>
<evidence type="ECO:0000313" key="1">
    <source>
        <dbReference type="EMBL" id="CAD7456822.1"/>
    </source>
</evidence>
<proteinExistence type="predicted"/>
<name>A0A7R9IEB0_9NEOP</name>
<protein>
    <submittedName>
        <fullName evidence="1">Uncharacterized protein</fullName>
    </submittedName>
</protein>
<dbReference type="AlphaFoldDB" id="A0A7R9IEB0"/>
<sequence length="236" mass="26308">MFETEFEDILMIRAKLLITLVDVRTSINSSDSPLIQLLLYSSSTTSLVLTDSSQLTSDNQHLDIKFCHLTTINSFNKRPLDGALIYEERTDRSTHCECHLFYPPPPSQPSCCDATRSAEVSCRRSLSDRCGPLLLLWDDVLRTTGGKVENHIGKTTASSPERDSNLDLPVLGSLAQHEINVFANYATEAGELLPEITAQLIQFKCRDNPDGAYGHKIFGTEFTSTHLADDEKRNKS</sequence>
<dbReference type="EMBL" id="OE001435">
    <property type="protein sequence ID" value="CAD7456822.1"/>
    <property type="molecule type" value="Genomic_DNA"/>
</dbReference>
<accession>A0A7R9IEB0</accession>